<feature type="transmembrane region" description="Helical" evidence="1">
    <location>
        <begin position="76"/>
        <end position="95"/>
    </location>
</feature>
<keyword evidence="1" id="KW-0472">Membrane</keyword>
<evidence type="ECO:0000313" key="4">
    <source>
        <dbReference type="Proteomes" id="UP000019116"/>
    </source>
</evidence>
<dbReference type="AlphaFoldDB" id="A0A3B5Y2W5"/>
<dbReference type="PaxDb" id="4565-Traes_1BL_3B23C32B6.1"/>
<sequence>MRRPLGACGSRSSPAAAFLLAAAAICAQFATGFPFKQHDDSVTQSLMIVCMEISQSQPGLADDASKDESKGHTGQTVLFVLLGIGAAGLLSFFLFKYWQKKKREEQHARLLKLFEEDDDIEVELGLRD</sequence>
<dbReference type="Gramene" id="TraesCLE_scaffold_077477_01G000100.1">
    <property type="protein sequence ID" value="TraesCLE_scaffold_077477_01G000100.1"/>
    <property type="gene ID" value="TraesCLE_scaffold_077477_01G000100"/>
</dbReference>
<dbReference type="PANTHER" id="PTHR33780:SF10">
    <property type="entry name" value="TRANSMEMBRANE PROTEIN"/>
    <property type="match status" value="1"/>
</dbReference>
<dbReference type="Gramene" id="TraesCS1A02G262800.1">
    <property type="protein sequence ID" value="TraesCS1A02G262800.1"/>
    <property type="gene ID" value="TraesCS1A02G262800"/>
</dbReference>
<feature type="chain" id="PRO_5017252902" evidence="2">
    <location>
        <begin position="33"/>
        <end position="128"/>
    </location>
</feature>
<dbReference type="Gramene" id="TraesCAD_scaffold_094396_01G000100.1">
    <property type="protein sequence ID" value="TraesCAD_scaffold_094396_01G000100.1"/>
    <property type="gene ID" value="TraesCAD_scaffold_094396_01G000100"/>
</dbReference>
<keyword evidence="4" id="KW-1185">Reference proteome</keyword>
<dbReference type="EnsemblPlants" id="TraesCS1A02G262800.1">
    <property type="protein sequence ID" value="TraesCS1A02G262800.1"/>
    <property type="gene ID" value="TraesCS1A02G262800"/>
</dbReference>
<keyword evidence="2" id="KW-0732">Signal</keyword>
<keyword evidence="1" id="KW-0812">Transmembrane</keyword>
<evidence type="ECO:0000256" key="2">
    <source>
        <dbReference type="SAM" id="SignalP"/>
    </source>
</evidence>
<evidence type="ECO:0000313" key="3">
    <source>
        <dbReference type="EnsemblPlants" id="TraesCS1A02G262800.1"/>
    </source>
</evidence>
<reference evidence="3" key="1">
    <citation type="submission" date="2018-08" db="EMBL/GenBank/DDBJ databases">
        <authorList>
            <person name="Rossello M."/>
        </authorList>
    </citation>
    <scope>NUCLEOTIDE SEQUENCE [LARGE SCALE GENOMIC DNA]</scope>
    <source>
        <strain evidence="3">cv. Chinese Spring</strain>
    </source>
</reference>
<protein>
    <submittedName>
        <fullName evidence="3">Uncharacterized protein</fullName>
    </submittedName>
</protein>
<dbReference type="OMA" id="HQFITGF"/>
<dbReference type="Gramene" id="TraesWEE_scaffold_031052_01G000100.1">
    <property type="protein sequence ID" value="TraesWEE_scaffold_031052_01G000100.1"/>
    <property type="gene ID" value="TraesWEE_scaffold_031052_01G000100"/>
</dbReference>
<dbReference type="Gramene" id="TraesCS1A03G0670500.1">
    <property type="protein sequence ID" value="TraesCS1A03G0670500.1.CDS"/>
    <property type="gene ID" value="TraesCS1A03G0670500"/>
</dbReference>
<dbReference type="SMR" id="A0A3B5Y2W5"/>
<dbReference type="OrthoDB" id="1929682at2759"/>
<keyword evidence="1" id="KW-1133">Transmembrane helix</keyword>
<organism evidence="3">
    <name type="scientific">Triticum aestivum</name>
    <name type="common">Wheat</name>
    <dbReference type="NCBI Taxonomy" id="4565"/>
    <lineage>
        <taxon>Eukaryota</taxon>
        <taxon>Viridiplantae</taxon>
        <taxon>Streptophyta</taxon>
        <taxon>Embryophyta</taxon>
        <taxon>Tracheophyta</taxon>
        <taxon>Spermatophyta</taxon>
        <taxon>Magnoliopsida</taxon>
        <taxon>Liliopsida</taxon>
        <taxon>Poales</taxon>
        <taxon>Poaceae</taxon>
        <taxon>BOP clade</taxon>
        <taxon>Pooideae</taxon>
        <taxon>Triticodae</taxon>
        <taxon>Triticeae</taxon>
        <taxon>Triticinae</taxon>
        <taxon>Triticum</taxon>
    </lineage>
</organism>
<proteinExistence type="predicted"/>
<name>A0A3B5Y2W5_WHEAT</name>
<evidence type="ECO:0000256" key="1">
    <source>
        <dbReference type="SAM" id="Phobius"/>
    </source>
</evidence>
<dbReference type="Proteomes" id="UP000019116">
    <property type="component" value="Chromosome 1A"/>
</dbReference>
<reference evidence="3" key="2">
    <citation type="submission" date="2018-10" db="UniProtKB">
        <authorList>
            <consortium name="EnsemblPlants"/>
        </authorList>
    </citation>
    <scope>IDENTIFICATION</scope>
</reference>
<dbReference type="Gramene" id="TraesROB_scaffold_079259_01G000100.1">
    <property type="protein sequence ID" value="TraesROB_scaffold_079259_01G000100.1"/>
    <property type="gene ID" value="TraesROB_scaffold_079259_01G000100"/>
</dbReference>
<dbReference type="PANTHER" id="PTHR33780">
    <property type="entry name" value="EXPRESSED PROTEIN"/>
    <property type="match status" value="1"/>
</dbReference>
<feature type="signal peptide" evidence="2">
    <location>
        <begin position="1"/>
        <end position="32"/>
    </location>
</feature>
<accession>A0A3B5Y2W5</accession>